<feature type="compositionally biased region" description="Low complexity" evidence="5">
    <location>
        <begin position="182"/>
        <end position="191"/>
    </location>
</feature>
<dbReference type="PANTHER" id="PTHR12606:SF141">
    <property type="entry name" value="GH15225P-RELATED"/>
    <property type="match status" value="1"/>
</dbReference>
<comment type="caution">
    <text evidence="7">The sequence shown here is derived from an EMBL/GenBank/DDBJ whole genome shotgun (WGS) entry which is preliminary data.</text>
</comment>
<dbReference type="OrthoDB" id="1939479at2759"/>
<dbReference type="Gene3D" id="3.40.395.10">
    <property type="entry name" value="Adenoviral Proteinase, Chain A"/>
    <property type="match status" value="1"/>
</dbReference>
<name>A0A9N9CDZ5_9GLOM</name>
<evidence type="ECO:0000313" key="8">
    <source>
        <dbReference type="Proteomes" id="UP000789831"/>
    </source>
</evidence>
<dbReference type="EMBL" id="CAJVPL010002076">
    <property type="protein sequence ID" value="CAG8598409.1"/>
    <property type="molecule type" value="Genomic_DNA"/>
</dbReference>
<evidence type="ECO:0000313" key="7">
    <source>
        <dbReference type="EMBL" id="CAG8598409.1"/>
    </source>
</evidence>
<evidence type="ECO:0000256" key="1">
    <source>
        <dbReference type="ARBA" id="ARBA00005234"/>
    </source>
</evidence>
<feature type="region of interest" description="Disordered" evidence="5">
    <location>
        <begin position="354"/>
        <end position="392"/>
    </location>
</feature>
<dbReference type="GO" id="GO:0005634">
    <property type="term" value="C:nucleus"/>
    <property type="evidence" value="ECO:0007669"/>
    <property type="project" value="TreeGrafter"/>
</dbReference>
<sequence length="644" mass="73411">MIHHSKLPKFPDDLELLPQEKNNEFQSRRLATIITGPEGVRRHINQRGAMQKRGPFPMVKQLHYKKKAVQVKELPKKLSEANQAKKRSGLNNAIMGIPREENFLPIIFGDGVVERELAFGFDKLSIAKDKEYAEPEASWKTQRSTTSASTILMNGSNKRKRVTFDSHPPPIPTETVKGEKNSPSSFASYSPSKKENGKSSSIFEPRPKLKVNATPFLPRTSFPRENLQSLHPHSAQVTPRKDQQPTPAFIKRNENIRFYYPSSQESSPSKTPYTPTPKDSHQRRHLGLTSLRSRHHIGFNLGFSLVSPSPGKKKYPLPYPLSGPSSPIENLPAESKENQFINDDLTEVSNKLFEQSEESGHIDKDSLHELNASDISSTRDYSASDESEDELIPDAESKSRFFSDLIEEQKSRIREIIDEAKKASKVVSQMGPTIVEEKDLDTLQPKRYINGEIISMYARLLNARVLERRSAGDVNQQDVFMTNTYFYTLVEKARKSGNFKKLEKWLSNNNVPDIFKKDKLLVPVHLGNHWVCAVININEKTISVYDSGARFGSGGTQSIGPNLLEFIQGYHVLKKQQPDRDEWTVDLFPSEIPQQPNGYDCGVYTMLFADYISEQREFDFDNLDMSIYRNRIKYEVVTRTLIKY</sequence>
<feature type="compositionally biased region" description="Low complexity" evidence="5">
    <location>
        <begin position="266"/>
        <end position="277"/>
    </location>
</feature>
<protein>
    <submittedName>
        <fullName evidence="7">12879_t:CDS:1</fullName>
    </submittedName>
</protein>
<dbReference type="InterPro" id="IPR038765">
    <property type="entry name" value="Papain-like_cys_pep_sf"/>
</dbReference>
<feature type="domain" description="Ubiquitin-like protease family profile" evidence="6">
    <location>
        <begin position="433"/>
        <end position="612"/>
    </location>
</feature>
<proteinExistence type="inferred from homology"/>
<dbReference type="InterPro" id="IPR003653">
    <property type="entry name" value="Peptidase_C48_C"/>
</dbReference>
<dbReference type="GO" id="GO:0006508">
    <property type="term" value="P:proteolysis"/>
    <property type="evidence" value="ECO:0007669"/>
    <property type="project" value="UniProtKB-KW"/>
</dbReference>
<dbReference type="PANTHER" id="PTHR12606">
    <property type="entry name" value="SENTRIN/SUMO-SPECIFIC PROTEASE"/>
    <property type="match status" value="1"/>
</dbReference>
<evidence type="ECO:0000256" key="3">
    <source>
        <dbReference type="ARBA" id="ARBA00022801"/>
    </source>
</evidence>
<dbReference type="GO" id="GO:0016929">
    <property type="term" value="F:deSUMOylase activity"/>
    <property type="evidence" value="ECO:0007669"/>
    <property type="project" value="TreeGrafter"/>
</dbReference>
<dbReference type="Proteomes" id="UP000789831">
    <property type="component" value="Unassembled WGS sequence"/>
</dbReference>
<keyword evidence="8" id="KW-1185">Reference proteome</keyword>
<dbReference type="PROSITE" id="PS50600">
    <property type="entry name" value="ULP_PROTEASE"/>
    <property type="match status" value="1"/>
</dbReference>
<feature type="compositionally biased region" description="Basic and acidic residues" evidence="5">
    <location>
        <begin position="358"/>
        <end position="368"/>
    </location>
</feature>
<evidence type="ECO:0000256" key="5">
    <source>
        <dbReference type="SAM" id="MobiDB-lite"/>
    </source>
</evidence>
<feature type="compositionally biased region" description="Polar residues" evidence="5">
    <location>
        <begin position="226"/>
        <end position="237"/>
    </location>
</feature>
<feature type="compositionally biased region" description="Polar residues" evidence="5">
    <location>
        <begin position="139"/>
        <end position="156"/>
    </location>
</feature>
<keyword evidence="4" id="KW-0788">Thiol protease</keyword>
<feature type="compositionally biased region" description="Acidic residues" evidence="5">
    <location>
        <begin position="383"/>
        <end position="392"/>
    </location>
</feature>
<comment type="similarity">
    <text evidence="1">Belongs to the peptidase C48 family.</text>
</comment>
<evidence type="ECO:0000259" key="6">
    <source>
        <dbReference type="PROSITE" id="PS50600"/>
    </source>
</evidence>
<keyword evidence="3" id="KW-0378">Hydrolase</keyword>
<feature type="region of interest" description="Disordered" evidence="5">
    <location>
        <begin position="132"/>
        <end position="283"/>
    </location>
</feature>
<organism evidence="7 8">
    <name type="scientific">Ambispora gerdemannii</name>
    <dbReference type="NCBI Taxonomy" id="144530"/>
    <lineage>
        <taxon>Eukaryota</taxon>
        <taxon>Fungi</taxon>
        <taxon>Fungi incertae sedis</taxon>
        <taxon>Mucoromycota</taxon>
        <taxon>Glomeromycotina</taxon>
        <taxon>Glomeromycetes</taxon>
        <taxon>Archaeosporales</taxon>
        <taxon>Ambisporaceae</taxon>
        <taxon>Ambispora</taxon>
    </lineage>
</organism>
<accession>A0A9N9CDZ5</accession>
<dbReference type="GO" id="GO:0016926">
    <property type="term" value="P:protein desumoylation"/>
    <property type="evidence" value="ECO:0007669"/>
    <property type="project" value="TreeGrafter"/>
</dbReference>
<keyword evidence="2" id="KW-0645">Protease</keyword>
<dbReference type="Pfam" id="PF02902">
    <property type="entry name" value="Peptidase_C48"/>
    <property type="match status" value="1"/>
</dbReference>
<dbReference type="SUPFAM" id="SSF54001">
    <property type="entry name" value="Cysteine proteinases"/>
    <property type="match status" value="1"/>
</dbReference>
<dbReference type="AlphaFoldDB" id="A0A9N9CDZ5"/>
<reference evidence="7" key="1">
    <citation type="submission" date="2021-06" db="EMBL/GenBank/DDBJ databases">
        <authorList>
            <person name="Kallberg Y."/>
            <person name="Tangrot J."/>
            <person name="Rosling A."/>
        </authorList>
    </citation>
    <scope>NUCLEOTIDE SEQUENCE</scope>
    <source>
        <strain evidence="7">MT106</strain>
    </source>
</reference>
<gene>
    <name evidence="7" type="ORF">AGERDE_LOCUS8972</name>
</gene>
<evidence type="ECO:0000256" key="2">
    <source>
        <dbReference type="ARBA" id="ARBA00022670"/>
    </source>
</evidence>
<evidence type="ECO:0000256" key="4">
    <source>
        <dbReference type="ARBA" id="ARBA00022807"/>
    </source>
</evidence>